<sequence>MVQTGRKLPAAAIAKDAPFNKSGFLLLHTYFSTSRGNACLLPSDIQSVNEYGFVNGHDKSSCFLVMGAIRNGDGCTKRGIRKQIGSEESRAA</sequence>
<comment type="caution">
    <text evidence="1">The sequence shown here is derived from an EMBL/GenBank/DDBJ whole genome shotgun (WGS) entry which is preliminary data.</text>
</comment>
<keyword evidence="2" id="KW-1185">Reference proteome</keyword>
<evidence type="ECO:0000313" key="1">
    <source>
        <dbReference type="EMBL" id="KAH7405293.1"/>
    </source>
</evidence>
<protein>
    <submittedName>
        <fullName evidence="1">Uncharacterized protein</fullName>
    </submittedName>
</protein>
<organism evidence="1 2">
    <name type="scientific">Ceratopteris richardii</name>
    <name type="common">Triangle waterfern</name>
    <dbReference type="NCBI Taxonomy" id="49495"/>
    <lineage>
        <taxon>Eukaryota</taxon>
        <taxon>Viridiplantae</taxon>
        <taxon>Streptophyta</taxon>
        <taxon>Embryophyta</taxon>
        <taxon>Tracheophyta</taxon>
        <taxon>Polypodiopsida</taxon>
        <taxon>Polypodiidae</taxon>
        <taxon>Polypodiales</taxon>
        <taxon>Pteridineae</taxon>
        <taxon>Pteridaceae</taxon>
        <taxon>Parkerioideae</taxon>
        <taxon>Ceratopteris</taxon>
    </lineage>
</organism>
<dbReference type="EMBL" id="CM035420">
    <property type="protein sequence ID" value="KAH7405293.1"/>
    <property type="molecule type" value="Genomic_DNA"/>
</dbReference>
<name>A0A8T2TAK1_CERRI</name>
<evidence type="ECO:0000313" key="2">
    <source>
        <dbReference type="Proteomes" id="UP000825935"/>
    </source>
</evidence>
<accession>A0A8T2TAK1</accession>
<proteinExistence type="predicted"/>
<reference evidence="1" key="1">
    <citation type="submission" date="2021-08" db="EMBL/GenBank/DDBJ databases">
        <title>WGS assembly of Ceratopteris richardii.</title>
        <authorList>
            <person name="Marchant D.B."/>
            <person name="Chen G."/>
            <person name="Jenkins J."/>
            <person name="Shu S."/>
            <person name="Leebens-Mack J."/>
            <person name="Grimwood J."/>
            <person name="Schmutz J."/>
            <person name="Soltis P."/>
            <person name="Soltis D."/>
            <person name="Chen Z.-H."/>
        </authorList>
    </citation>
    <scope>NUCLEOTIDE SEQUENCE</scope>
    <source>
        <strain evidence="1">Whitten #5841</strain>
        <tissue evidence="1">Leaf</tissue>
    </source>
</reference>
<dbReference type="Proteomes" id="UP000825935">
    <property type="component" value="Chromosome 15"/>
</dbReference>
<gene>
    <name evidence="1" type="ORF">KP509_15G064300</name>
</gene>
<dbReference type="AlphaFoldDB" id="A0A8T2TAK1"/>